<sequence length="122" mass="13116">MTQRTNRTGLADATPPLGGVDAIGLQQLRTTFDTTQLLRAVDDLDTICALVADPDELRTDLLRLHGMAHALINGGAISTTSVDETIAELAVDIEAELDDMSALLLAIRQRIRPLLALIRDDG</sequence>
<comment type="caution">
    <text evidence="1">The sequence shown here is derived from an EMBL/GenBank/DDBJ whole genome shotgun (WGS) entry which is preliminary data.</text>
</comment>
<dbReference type="OrthoDB" id="582700at2"/>
<dbReference type="RefSeq" id="WP_152597890.1">
    <property type="nucleotide sequence ID" value="NZ_AVPT01000016.1"/>
</dbReference>
<gene>
    <name evidence="1" type="ORF">N799_06290</name>
</gene>
<dbReference type="Proteomes" id="UP000029989">
    <property type="component" value="Unassembled WGS sequence"/>
</dbReference>
<evidence type="ECO:0000313" key="2">
    <source>
        <dbReference type="Proteomes" id="UP000029989"/>
    </source>
</evidence>
<reference evidence="1 2" key="1">
    <citation type="journal article" date="2015" name="Stand. Genomic Sci.">
        <title>Genomic information of the arsenic-resistant bacterium Lysobacter arseniciresistens type strain ZS79(T) and comparison of Lysobacter draft genomes.</title>
        <authorList>
            <person name="Liu L."/>
            <person name="Zhang S."/>
            <person name="Luo M."/>
            <person name="Wang G."/>
        </authorList>
    </citation>
    <scope>NUCLEOTIDE SEQUENCE [LARGE SCALE GENOMIC DNA]</scope>
    <source>
        <strain evidence="1 2">ZS79</strain>
    </source>
</reference>
<evidence type="ECO:0000313" key="1">
    <source>
        <dbReference type="EMBL" id="KGM55929.1"/>
    </source>
</evidence>
<dbReference type="AlphaFoldDB" id="A0A0A0EZH5"/>
<dbReference type="eggNOG" id="ENOG5033BII">
    <property type="taxonomic scope" value="Bacteria"/>
</dbReference>
<proteinExistence type="predicted"/>
<organism evidence="1 2">
    <name type="scientific">Lysobacter arseniciresistens ZS79</name>
    <dbReference type="NCBI Taxonomy" id="913325"/>
    <lineage>
        <taxon>Bacteria</taxon>
        <taxon>Pseudomonadati</taxon>
        <taxon>Pseudomonadota</taxon>
        <taxon>Gammaproteobacteria</taxon>
        <taxon>Lysobacterales</taxon>
        <taxon>Lysobacteraceae</taxon>
        <taxon>Novilysobacter</taxon>
    </lineage>
</organism>
<dbReference type="NCBIfam" id="NF041282">
    <property type="entry name" value="TnpC_regulator"/>
    <property type="match status" value="1"/>
</dbReference>
<protein>
    <recommendedName>
        <fullName evidence="3">Transposase</fullName>
    </recommendedName>
</protein>
<name>A0A0A0EZH5_9GAMM</name>
<accession>A0A0A0EZH5</accession>
<dbReference type="EMBL" id="AVPT01000016">
    <property type="protein sequence ID" value="KGM55929.1"/>
    <property type="molecule type" value="Genomic_DNA"/>
</dbReference>
<keyword evidence="2" id="KW-1185">Reference proteome</keyword>
<dbReference type="STRING" id="913325.N799_06290"/>
<evidence type="ECO:0008006" key="3">
    <source>
        <dbReference type="Google" id="ProtNLM"/>
    </source>
</evidence>
<dbReference type="InterPro" id="IPR049837">
    <property type="entry name" value="TnpC_reg-like"/>
</dbReference>